<evidence type="ECO:0000313" key="2">
    <source>
        <dbReference type="Proteomes" id="UP001163603"/>
    </source>
</evidence>
<comment type="caution">
    <text evidence="1">The sequence shown here is derived from an EMBL/GenBank/DDBJ whole genome shotgun (WGS) entry which is preliminary data.</text>
</comment>
<gene>
    <name evidence="1" type="ORF">Pint_12215</name>
</gene>
<dbReference type="EMBL" id="CM047747">
    <property type="protein sequence ID" value="KAJ0018537.1"/>
    <property type="molecule type" value="Genomic_DNA"/>
</dbReference>
<sequence length="245" mass="26722">MATRDANSVPPPQVQDAVIIDIDSSAKALSPSLLLTRENRRNYLNTCVSLHKAALKGDWGTAKHIFGQYPGFLCASITKGKQTVLHIATAARQTNFVEALVKLIDPEDLKLPDENGNSAFCFAAAVGAIQISKIMLMENPRLLTIRGSENISPLHIAAVFAQRDMASFLYGETKDMLTEKDRIAIFFIFINTGFCDLALELLKDHTELAVARDKNSETALHVLARMPSTIAGRNPGILKGLLTSC</sequence>
<evidence type="ECO:0000313" key="1">
    <source>
        <dbReference type="EMBL" id="KAJ0018537.1"/>
    </source>
</evidence>
<dbReference type="Proteomes" id="UP001163603">
    <property type="component" value="Chromosome 12"/>
</dbReference>
<name>A0ACC0XKH2_9ROSI</name>
<organism evidence="1 2">
    <name type="scientific">Pistacia integerrima</name>
    <dbReference type="NCBI Taxonomy" id="434235"/>
    <lineage>
        <taxon>Eukaryota</taxon>
        <taxon>Viridiplantae</taxon>
        <taxon>Streptophyta</taxon>
        <taxon>Embryophyta</taxon>
        <taxon>Tracheophyta</taxon>
        <taxon>Spermatophyta</taxon>
        <taxon>Magnoliopsida</taxon>
        <taxon>eudicotyledons</taxon>
        <taxon>Gunneridae</taxon>
        <taxon>Pentapetalae</taxon>
        <taxon>rosids</taxon>
        <taxon>malvids</taxon>
        <taxon>Sapindales</taxon>
        <taxon>Anacardiaceae</taxon>
        <taxon>Pistacia</taxon>
    </lineage>
</organism>
<keyword evidence="2" id="KW-1185">Reference proteome</keyword>
<protein>
    <submittedName>
        <fullName evidence="1">Uncharacterized protein</fullName>
    </submittedName>
</protein>
<reference evidence="2" key="1">
    <citation type="journal article" date="2023" name="G3 (Bethesda)">
        <title>Genome assembly and association tests identify interacting loci associated with vigor, precocity, and sex in interspecific pistachio rootstocks.</title>
        <authorList>
            <person name="Palmer W."/>
            <person name="Jacygrad E."/>
            <person name="Sagayaradj S."/>
            <person name="Cavanaugh K."/>
            <person name="Han R."/>
            <person name="Bertier L."/>
            <person name="Beede B."/>
            <person name="Kafkas S."/>
            <person name="Golino D."/>
            <person name="Preece J."/>
            <person name="Michelmore R."/>
        </authorList>
    </citation>
    <scope>NUCLEOTIDE SEQUENCE [LARGE SCALE GENOMIC DNA]</scope>
</reference>
<proteinExistence type="predicted"/>
<accession>A0ACC0XKH2</accession>